<accession>I0L8M8</accession>
<dbReference type="eggNOG" id="COG1819">
    <property type="taxonomic scope" value="Bacteria"/>
</dbReference>
<comment type="caution">
    <text evidence="1">The sequence shown here is derived from an EMBL/GenBank/DDBJ whole genome shotgun (WGS) entry which is preliminary data.</text>
</comment>
<dbReference type="RefSeq" id="WP_007462883.1">
    <property type="nucleotide sequence ID" value="NZ_HF570108.1"/>
</dbReference>
<protein>
    <submittedName>
        <fullName evidence="1">Uncharacterized protein</fullName>
    </submittedName>
</protein>
<dbReference type="STRING" id="1150864.MILUP08_45055"/>
<evidence type="ECO:0000313" key="1">
    <source>
        <dbReference type="EMBL" id="CCH20175.1"/>
    </source>
</evidence>
<proteinExistence type="predicted"/>
<reference evidence="2" key="1">
    <citation type="journal article" date="2012" name="J. Bacteriol.">
        <title>Genome Sequence of Micromonospora lupini Lupac 08, Isolated from Root Nodules of Lupinus angustifolius.</title>
        <authorList>
            <person name="Alonso-Vega P."/>
            <person name="Normand P."/>
            <person name="Bacigalupe R."/>
            <person name="Pujic P."/>
            <person name="Lajus A."/>
            <person name="Vallenet D."/>
            <person name="Carro L."/>
            <person name="Coll P."/>
            <person name="Trujillo M.E."/>
        </authorList>
    </citation>
    <scope>NUCLEOTIDE SEQUENCE [LARGE SCALE GENOMIC DNA]</scope>
    <source>
        <strain evidence="2">Lupac 08</strain>
    </source>
</reference>
<dbReference type="SUPFAM" id="SSF53756">
    <property type="entry name" value="UDP-Glycosyltransferase/glycogen phosphorylase"/>
    <property type="match status" value="1"/>
</dbReference>
<organism evidence="1 2">
    <name type="scientific">Micromonospora lupini str. Lupac 08</name>
    <dbReference type="NCBI Taxonomy" id="1150864"/>
    <lineage>
        <taxon>Bacteria</taxon>
        <taxon>Bacillati</taxon>
        <taxon>Actinomycetota</taxon>
        <taxon>Actinomycetes</taxon>
        <taxon>Micromonosporales</taxon>
        <taxon>Micromonosporaceae</taxon>
        <taxon>Micromonospora</taxon>
    </lineage>
</organism>
<dbReference type="EMBL" id="CAIE01000037">
    <property type="protein sequence ID" value="CCH20175.1"/>
    <property type="molecule type" value="Genomic_DNA"/>
</dbReference>
<sequence>MSTVLLTSGATLGTHVPALILAGRLRALGIEVRVEVFERLLRPDELDRLRAAKLAFRGNFKLAVAAQRMVRDQMPALDDAAVGDLLHAWRAADVDQVVIFSGFWVPVVERYEALTSRTPRVDICHLDAAPTASFNLFRARTERFRHVWMFDAERGTAPTSIRVGDEDPVPWEEREPRLLAHGGGWGLGTYRDRAADLARAGLLVDVVTHDPADVSGLPIGCRAFMIDPEWEAWQDDGFPPFGEILPDGTVRYRRGLAHHDSFDLARHRVAMLCKTGGGTLIDSLWSATPIVLLAPFGAHEQVNADLWRRLGYGVTEQEWRDSGHSLDLLKSLHRNLLAAREGTADYAAELAADAARTEVPG</sequence>
<evidence type="ECO:0000313" key="2">
    <source>
        <dbReference type="Proteomes" id="UP000003448"/>
    </source>
</evidence>
<dbReference type="Proteomes" id="UP000003448">
    <property type="component" value="Unassembled WGS sequence"/>
</dbReference>
<gene>
    <name evidence="1" type="ORF">MILUP08_45055</name>
</gene>
<name>I0L8M8_9ACTN</name>
<dbReference type="AlphaFoldDB" id="I0L8M8"/>
<keyword evidence="2" id="KW-1185">Reference proteome</keyword>